<comment type="cofactor">
    <cofactor evidence="12">
        <name>Ca(2+)</name>
        <dbReference type="ChEBI" id="CHEBI:29108"/>
    </cofactor>
    <text evidence="12">Binds 1 Ca(2+) ion per subunit.</text>
</comment>
<dbReference type="EMBL" id="OBEB01000008">
    <property type="protein sequence ID" value="SNY58661.1"/>
    <property type="molecule type" value="Genomic_DNA"/>
</dbReference>
<evidence type="ECO:0000256" key="1">
    <source>
        <dbReference type="ARBA" id="ARBA00000546"/>
    </source>
</evidence>
<feature type="active site" description="Proton donor" evidence="10">
    <location>
        <position position="182"/>
    </location>
</feature>
<keyword evidence="9 13" id="KW-0624">Polysaccharide degradation</keyword>
<dbReference type="InterPro" id="IPR017853">
    <property type="entry name" value="GH"/>
</dbReference>
<evidence type="ECO:0000256" key="9">
    <source>
        <dbReference type="ARBA" id="ARBA00023326"/>
    </source>
</evidence>
<feature type="binding site" evidence="11">
    <location>
        <position position="102"/>
    </location>
    <ligand>
        <name>substrate</name>
    </ligand>
</feature>
<feature type="signal peptide" evidence="14">
    <location>
        <begin position="1"/>
        <end position="18"/>
    </location>
</feature>
<feature type="binding site" evidence="11">
    <location>
        <position position="307"/>
    </location>
    <ligand>
        <name>substrate</name>
    </ligand>
</feature>
<feature type="active site" description="Proton acceptor" evidence="10">
    <location>
        <position position="400"/>
    </location>
</feature>
<keyword evidence="8 13" id="KW-0326">Glycosidase</keyword>
<dbReference type="InterPro" id="IPR000125">
    <property type="entry name" value="Glyco_hydro_14A_bac"/>
</dbReference>
<feature type="binding site" evidence="11">
    <location>
        <position position="54"/>
    </location>
    <ligand>
        <name>substrate</name>
    </ligand>
</feature>
<evidence type="ECO:0000256" key="2">
    <source>
        <dbReference type="ARBA" id="ARBA00005652"/>
    </source>
</evidence>
<evidence type="ECO:0000256" key="7">
    <source>
        <dbReference type="ARBA" id="ARBA00023277"/>
    </source>
</evidence>
<dbReference type="AlphaFoldDB" id="A0A285JHR1"/>
<name>A0A285JHR1_9GAMM</name>
<dbReference type="GO" id="GO:0046872">
    <property type="term" value="F:metal ion binding"/>
    <property type="evidence" value="ECO:0007669"/>
    <property type="project" value="UniProtKB-KW"/>
</dbReference>
<feature type="binding site" evidence="12">
    <location>
        <position position="66"/>
    </location>
    <ligand>
        <name>Ca(2+)</name>
        <dbReference type="ChEBI" id="CHEBI:29108"/>
    </ligand>
</feature>
<evidence type="ECO:0000256" key="14">
    <source>
        <dbReference type="SAM" id="SignalP"/>
    </source>
</evidence>
<evidence type="ECO:0000256" key="11">
    <source>
        <dbReference type="PIRSR" id="PIRSR600125-2"/>
    </source>
</evidence>
<proteinExistence type="inferred from homology"/>
<comment type="catalytic activity">
    <reaction evidence="1 13">
        <text>Hydrolysis of (1-&gt;4)-alpha-D-glucosidic linkages in polysaccharides so as to remove successive maltose units from the non-reducing ends of the chains.</text>
        <dbReference type="EC" id="3.2.1.2"/>
    </reaction>
</comment>
<dbReference type="PRINTS" id="PR00841">
    <property type="entry name" value="GLHYDLASE14A"/>
</dbReference>
<feature type="binding site" evidence="12">
    <location>
        <position position="151"/>
    </location>
    <ligand>
        <name>Ca(2+)</name>
        <dbReference type="ChEBI" id="CHEBI:29108"/>
    </ligand>
</feature>
<dbReference type="InterPro" id="IPR018238">
    <property type="entry name" value="Glyco_hydro_14_CS"/>
</dbReference>
<comment type="similarity">
    <text evidence="2 13">Belongs to the glycosyl hydrolase 14 family.</text>
</comment>
<feature type="binding site" evidence="12">
    <location>
        <position position="154"/>
    </location>
    <ligand>
        <name>Ca(2+)</name>
        <dbReference type="ChEBI" id="CHEBI:29108"/>
    </ligand>
</feature>
<dbReference type="EC" id="3.2.1.2" evidence="3 13"/>
<keyword evidence="4 12" id="KW-0479">Metal-binding</keyword>
<dbReference type="PROSITE" id="PS00679">
    <property type="entry name" value="BETA_AMYLASE_2"/>
    <property type="match status" value="1"/>
</dbReference>
<dbReference type="SUPFAM" id="SSF51445">
    <property type="entry name" value="(Trans)glycosidases"/>
    <property type="match status" value="1"/>
</dbReference>
<organism evidence="15 16">
    <name type="scientific">Arsukibacterium tuosuense</name>
    <dbReference type="NCBI Taxonomy" id="1323745"/>
    <lineage>
        <taxon>Bacteria</taxon>
        <taxon>Pseudomonadati</taxon>
        <taxon>Pseudomonadota</taxon>
        <taxon>Gammaproteobacteria</taxon>
        <taxon>Chromatiales</taxon>
        <taxon>Chromatiaceae</taxon>
        <taxon>Arsukibacterium</taxon>
    </lineage>
</organism>
<evidence type="ECO:0000313" key="15">
    <source>
        <dbReference type="EMBL" id="SNY58661.1"/>
    </source>
</evidence>
<keyword evidence="16" id="KW-1185">Reference proteome</keyword>
<evidence type="ECO:0000256" key="8">
    <source>
        <dbReference type="ARBA" id="ARBA00023295"/>
    </source>
</evidence>
<evidence type="ECO:0000256" key="12">
    <source>
        <dbReference type="PIRSR" id="PIRSR600125-3"/>
    </source>
</evidence>
<feature type="chain" id="PRO_5011995632" description="Beta-amylase" evidence="14">
    <location>
        <begin position="19"/>
        <end position="454"/>
    </location>
</feature>
<keyword evidence="6 13" id="KW-0378">Hydrolase</keyword>
<dbReference type="PANTHER" id="PTHR31352">
    <property type="entry name" value="BETA-AMYLASE 1, CHLOROPLASTIC"/>
    <property type="match status" value="1"/>
</dbReference>
<feature type="binding site" evidence="12">
    <location>
        <position position="61"/>
    </location>
    <ligand>
        <name>Ca(2+)</name>
        <dbReference type="ChEBI" id="CHEBI:29108"/>
    </ligand>
</feature>
<dbReference type="GO" id="GO:0000272">
    <property type="term" value="P:polysaccharide catabolic process"/>
    <property type="evidence" value="ECO:0007669"/>
    <property type="project" value="UniProtKB-KW"/>
</dbReference>
<evidence type="ECO:0000256" key="4">
    <source>
        <dbReference type="ARBA" id="ARBA00022723"/>
    </source>
</evidence>
<protein>
    <recommendedName>
        <fullName evidence="3 13">Beta-amylase</fullName>
        <ecNumber evidence="3 13">3.2.1.2</ecNumber>
    </recommendedName>
</protein>
<dbReference type="Proteomes" id="UP000219353">
    <property type="component" value="Unassembled WGS sequence"/>
</dbReference>
<evidence type="ECO:0000256" key="5">
    <source>
        <dbReference type="ARBA" id="ARBA00022729"/>
    </source>
</evidence>
<reference evidence="16" key="1">
    <citation type="submission" date="2017-09" db="EMBL/GenBank/DDBJ databases">
        <authorList>
            <person name="Varghese N."/>
            <person name="Submissions S."/>
        </authorList>
    </citation>
    <scope>NUCLEOTIDE SEQUENCE [LARGE SCALE GENOMIC DNA]</scope>
    <source>
        <strain evidence="16">CGMCC 1.12461</strain>
    </source>
</reference>
<feature type="binding site" evidence="11">
    <location>
        <position position="94"/>
    </location>
    <ligand>
        <name>substrate</name>
    </ligand>
</feature>
<sequence>MYYKVILFTSLFIFNAYAATSYTVMAPLLVEDRDTFRLQLAEAKAIGVDSVSVDVWWGLVEAKADQAFNWGYYDSIFADITQAGLKVVPIMSFHQCGGNIGDDCDIPIPGWIWQHYQDKGLTEQDLQYKSEYGNYSVETVSLWADTYVVSEYKEFIQAFSEHFAHLTDFIAEVNISMGAAGELRYPSYNTHDGKLAGYPTRGSFQAYSSLAVKDFQQTMQAKYGEISKLNSSWHTTYTSFDQLKPPFDGNEFIAIGSYRRTAYGRDFIEWYHQSLMAHGRRMLDAAHDGLNSSFDSIPVGYKVPGIHWKIGTNDITARSAELAAGLIHSDWPYSESNGYGYNNIVALAKHLEGQNRHVVLHFTALEMDDNPTHPSYSYAKTLVGWLGGEAKKQGVEIKGENALAQGVWHARGWQNIEEALTNHHYSGLTILRITEVTVDTLGRKKLENIIKTIE</sequence>
<feature type="binding site" evidence="11">
    <location>
        <position position="302"/>
    </location>
    <ligand>
        <name>substrate</name>
    </ligand>
</feature>
<keyword evidence="5 14" id="KW-0732">Signal</keyword>
<evidence type="ECO:0000313" key="16">
    <source>
        <dbReference type="Proteomes" id="UP000219353"/>
    </source>
</evidence>
<gene>
    <name evidence="15" type="ORF">SAMN06297280_3458</name>
</gene>
<feature type="binding site" evidence="11">
    <location>
        <position position="363"/>
    </location>
    <ligand>
        <name>substrate</name>
    </ligand>
</feature>
<evidence type="ECO:0000256" key="3">
    <source>
        <dbReference type="ARBA" id="ARBA00012594"/>
    </source>
</evidence>
<feature type="binding site" evidence="12">
    <location>
        <position position="65"/>
    </location>
    <ligand>
        <name>Ca(2+)</name>
        <dbReference type="ChEBI" id="CHEBI:29108"/>
    </ligand>
</feature>
<accession>A0A285JHR1</accession>
<dbReference type="PANTHER" id="PTHR31352:SF1">
    <property type="entry name" value="BETA-AMYLASE 3, CHLOROPLASTIC"/>
    <property type="match status" value="1"/>
</dbReference>
<keyword evidence="7 13" id="KW-0119">Carbohydrate metabolism</keyword>
<evidence type="ECO:0000256" key="10">
    <source>
        <dbReference type="PIRSR" id="PIRSR600125-1"/>
    </source>
</evidence>
<dbReference type="GO" id="GO:0016161">
    <property type="term" value="F:beta-amylase activity"/>
    <property type="evidence" value="ECO:0007669"/>
    <property type="project" value="UniProtKB-EC"/>
</dbReference>
<feature type="binding site" evidence="11">
    <location>
        <begin position="401"/>
        <end position="402"/>
    </location>
    <ligand>
        <name>substrate</name>
    </ligand>
</feature>
<dbReference type="Pfam" id="PF01373">
    <property type="entry name" value="Glyco_hydro_14"/>
    <property type="match status" value="1"/>
</dbReference>
<dbReference type="Gene3D" id="3.20.20.80">
    <property type="entry name" value="Glycosidases"/>
    <property type="match status" value="1"/>
</dbReference>
<evidence type="ECO:0000256" key="13">
    <source>
        <dbReference type="RuleBase" id="RU000509"/>
    </source>
</evidence>
<dbReference type="PRINTS" id="PR00750">
    <property type="entry name" value="BETAAMYLASE"/>
</dbReference>
<dbReference type="InterPro" id="IPR001554">
    <property type="entry name" value="Glyco_hydro_14"/>
</dbReference>
<evidence type="ECO:0000256" key="6">
    <source>
        <dbReference type="ARBA" id="ARBA00022801"/>
    </source>
</evidence>
<feature type="binding site" evidence="11">
    <location>
        <position position="432"/>
    </location>
    <ligand>
        <name>substrate</name>
    </ligand>
</feature>
<keyword evidence="12" id="KW-0106">Calcium</keyword>